<gene>
    <name evidence="2" type="primary">LOC26532482</name>
</gene>
<evidence type="ECO:0000313" key="2">
    <source>
        <dbReference type="RefSeq" id="XP_015043400.1"/>
    </source>
</evidence>
<protein>
    <submittedName>
        <fullName evidence="2">Uncharacterized protein isoform X2</fullName>
    </submittedName>
</protein>
<proteinExistence type="predicted"/>
<dbReference type="Proteomes" id="UP000001819">
    <property type="component" value="Chromosome X"/>
</dbReference>
<accession>A0A0R3P599</accession>
<dbReference type="AlphaFoldDB" id="A0A0R3P599"/>
<dbReference type="RefSeq" id="XP_015043400.1">
    <property type="nucleotide sequence ID" value="XM_015187914.2"/>
</dbReference>
<dbReference type="Bgee" id="FBgn0271469">
    <property type="expression patterns" value="Expressed in male reproductive system and 1 other cell type or tissue"/>
</dbReference>
<evidence type="ECO:0000313" key="1">
    <source>
        <dbReference type="Proteomes" id="UP000001819"/>
    </source>
</evidence>
<keyword evidence="1" id="KW-1185">Reference proteome</keyword>
<sequence length="151" mass="17509">MCQAEQFFQAKHFCRYLSLRSGGLIIALFSDLLAIVSLAGFFRLFFDRTSENMIRGKINFRRLLGCPTFRGCQLFVRFPDHGCFLAFTIVYVLQSAVMAIHSNANMCIGNCIVYWIFVGITWVLLPYFLYITISIYFAKKQRLRDTVDQVE</sequence>
<dbReference type="GeneID" id="26532482"/>
<name>A0A0R3P599_DROPS</name>
<accession>A0A6I8VKQ2</accession>
<reference evidence="2" key="1">
    <citation type="submission" date="2025-08" db="UniProtKB">
        <authorList>
            <consortium name="RefSeq"/>
        </authorList>
    </citation>
    <scope>IDENTIFICATION</scope>
    <source>
        <strain evidence="2">MV-25-SWS-2005</strain>
        <tissue evidence="2">Whole body</tissue>
    </source>
</reference>
<organism evidence="1 2">
    <name type="scientific">Drosophila pseudoobscura pseudoobscura</name>
    <name type="common">Fruit fly</name>
    <dbReference type="NCBI Taxonomy" id="46245"/>
    <lineage>
        <taxon>Eukaryota</taxon>
        <taxon>Metazoa</taxon>
        <taxon>Ecdysozoa</taxon>
        <taxon>Arthropoda</taxon>
        <taxon>Hexapoda</taxon>
        <taxon>Insecta</taxon>
        <taxon>Pterygota</taxon>
        <taxon>Neoptera</taxon>
        <taxon>Endopterygota</taxon>
        <taxon>Diptera</taxon>
        <taxon>Brachycera</taxon>
        <taxon>Muscomorpha</taxon>
        <taxon>Ephydroidea</taxon>
        <taxon>Drosophilidae</taxon>
        <taxon>Drosophila</taxon>
        <taxon>Sophophora</taxon>
    </lineage>
</organism>